<protein>
    <submittedName>
        <fullName evidence="2">Uncharacterized protein</fullName>
    </submittedName>
</protein>
<dbReference type="Proteomes" id="UP001314635">
    <property type="component" value="Unassembled WGS sequence"/>
</dbReference>
<feature type="chain" id="PRO_5045796045" evidence="1">
    <location>
        <begin position="21"/>
        <end position="172"/>
    </location>
</feature>
<proteinExistence type="predicted"/>
<evidence type="ECO:0000313" key="3">
    <source>
        <dbReference type="Proteomes" id="UP001314635"/>
    </source>
</evidence>
<organism evidence="2 3">
    <name type="scientific">Bradyrhizobium denitrificans</name>
    <dbReference type="NCBI Taxonomy" id="2734912"/>
    <lineage>
        <taxon>Bacteria</taxon>
        <taxon>Pseudomonadati</taxon>
        <taxon>Pseudomonadota</taxon>
        <taxon>Alphaproteobacteria</taxon>
        <taxon>Hyphomicrobiales</taxon>
        <taxon>Nitrobacteraceae</taxon>
        <taxon>Bradyrhizobium</taxon>
    </lineage>
</organism>
<comment type="caution">
    <text evidence="2">The sequence shown here is derived from an EMBL/GenBank/DDBJ whole genome shotgun (WGS) entry which is preliminary data.</text>
</comment>
<name>A0ABS5GC52_9BRAD</name>
<evidence type="ECO:0000313" key="2">
    <source>
        <dbReference type="EMBL" id="MBR1138920.1"/>
    </source>
</evidence>
<gene>
    <name evidence="2" type="ORF">JQ619_24440</name>
</gene>
<dbReference type="RefSeq" id="WP_172244051.1">
    <property type="nucleotide sequence ID" value="NZ_JABFDP010000060.1"/>
</dbReference>
<dbReference type="EMBL" id="JAFCLK010000025">
    <property type="protein sequence ID" value="MBR1138920.1"/>
    <property type="molecule type" value="Genomic_DNA"/>
</dbReference>
<keyword evidence="1" id="KW-0732">Signal</keyword>
<evidence type="ECO:0000256" key="1">
    <source>
        <dbReference type="SAM" id="SignalP"/>
    </source>
</evidence>
<feature type="signal peptide" evidence="1">
    <location>
        <begin position="1"/>
        <end position="20"/>
    </location>
</feature>
<accession>A0ABS5GC52</accession>
<sequence length="172" mass="18413">MKRLLATVLMSTVPLAGAFAADAHCGAGGHPMILACEASDCRDNFLQALKHLIGPASKPDKGNAPVGPVQNGCQGAGWVNPVRPSPFSLMLADSEALTPKLPARSKKKAYSASRWAIEQYPRQFGIGSADRDAGRFATFATASRGKRRPRSMARCPTSFLVVRARIILLRLL</sequence>
<keyword evidence="3" id="KW-1185">Reference proteome</keyword>
<reference evidence="3" key="1">
    <citation type="journal article" date="2021" name="ISME J.">
        <title>Evolutionary origin and ecological implication of a unique nif island in free-living Bradyrhizobium lineages.</title>
        <authorList>
            <person name="Tao J."/>
        </authorList>
    </citation>
    <scope>NUCLEOTIDE SEQUENCE [LARGE SCALE GENOMIC DNA]</scope>
    <source>
        <strain evidence="3">SZCCT0094</strain>
    </source>
</reference>